<evidence type="ECO:0000256" key="1">
    <source>
        <dbReference type="SAM" id="MobiDB-lite"/>
    </source>
</evidence>
<feature type="compositionally biased region" description="Basic and acidic residues" evidence="1">
    <location>
        <begin position="106"/>
        <end position="117"/>
    </location>
</feature>
<name>A0A8S1P7U5_9CILI</name>
<reference evidence="2" key="1">
    <citation type="submission" date="2021-01" db="EMBL/GenBank/DDBJ databases">
        <authorList>
            <consortium name="Genoscope - CEA"/>
            <person name="William W."/>
        </authorList>
    </citation>
    <scope>NUCLEOTIDE SEQUENCE</scope>
</reference>
<proteinExistence type="predicted"/>
<gene>
    <name evidence="2" type="ORF">PSON_ATCC_30995.1.T0710103</name>
</gene>
<dbReference type="Proteomes" id="UP000692954">
    <property type="component" value="Unassembled WGS sequence"/>
</dbReference>
<feature type="region of interest" description="Disordered" evidence="1">
    <location>
        <begin position="86"/>
        <end position="126"/>
    </location>
</feature>
<dbReference type="OrthoDB" id="301663at2759"/>
<comment type="caution">
    <text evidence="2">The sequence shown here is derived from an EMBL/GenBank/DDBJ whole genome shotgun (WGS) entry which is preliminary data.</text>
</comment>
<evidence type="ECO:0000313" key="3">
    <source>
        <dbReference type="Proteomes" id="UP000692954"/>
    </source>
</evidence>
<evidence type="ECO:0000313" key="2">
    <source>
        <dbReference type="EMBL" id="CAD8099025.1"/>
    </source>
</evidence>
<feature type="compositionally biased region" description="Polar residues" evidence="1">
    <location>
        <begin position="89"/>
        <end position="105"/>
    </location>
</feature>
<protein>
    <submittedName>
        <fullName evidence="2">Uncharacterized protein</fullName>
    </submittedName>
</protein>
<organism evidence="2 3">
    <name type="scientific">Paramecium sonneborni</name>
    <dbReference type="NCBI Taxonomy" id="65129"/>
    <lineage>
        <taxon>Eukaryota</taxon>
        <taxon>Sar</taxon>
        <taxon>Alveolata</taxon>
        <taxon>Ciliophora</taxon>
        <taxon>Intramacronucleata</taxon>
        <taxon>Oligohymenophorea</taxon>
        <taxon>Peniculida</taxon>
        <taxon>Parameciidae</taxon>
        <taxon>Paramecium</taxon>
    </lineage>
</organism>
<sequence>MINQNNSKTHISVNISQTNKRVQQFAYFDLKRMRRKANNLNLKNLNATYFSKTTISQESSFREEFYDENKNINQIIEETYQLKRREFDQNSSQNSSNILPSVQNQDKSEKSFQEKDKSKLKKQTSINKIHLTQNDDSILSDLNHQQKTLSFVQRNKTKIYQKINDQLKTSPKVNFKSKFLQTQFQNSKQDQANRFPQIWSQQSNTLIQNEKSKTKACFLKLEEQFKKMENDKVFEPFLKDQKQKVKLMTPLVIRKDKPYYVAENKDNKNLIDNMKNENTNFSKDEYLMVSYDKILEYI</sequence>
<dbReference type="EMBL" id="CAJJDN010000071">
    <property type="protein sequence ID" value="CAD8099025.1"/>
    <property type="molecule type" value="Genomic_DNA"/>
</dbReference>
<dbReference type="AlphaFoldDB" id="A0A8S1P7U5"/>
<keyword evidence="3" id="KW-1185">Reference proteome</keyword>
<accession>A0A8S1P7U5</accession>